<dbReference type="InterPro" id="IPR038157">
    <property type="entry name" value="FeoA_core_dom"/>
</dbReference>
<keyword evidence="1" id="KW-0408">Iron</keyword>
<dbReference type="RefSeq" id="WP_128091501.1">
    <property type="nucleotide sequence ID" value="NZ_UARG01000017.1"/>
</dbReference>
<gene>
    <name evidence="3" type="ORF">NCTC11546_01526</name>
</gene>
<dbReference type="EMBL" id="UARG01000017">
    <property type="protein sequence ID" value="SQA78297.1"/>
    <property type="molecule type" value="Genomic_DNA"/>
</dbReference>
<evidence type="ECO:0000313" key="3">
    <source>
        <dbReference type="EMBL" id="SQA78297.1"/>
    </source>
</evidence>
<organism evidence="3 4">
    <name type="scientific">Capnocytophaga ochracea</name>
    <dbReference type="NCBI Taxonomy" id="1018"/>
    <lineage>
        <taxon>Bacteria</taxon>
        <taxon>Pseudomonadati</taxon>
        <taxon>Bacteroidota</taxon>
        <taxon>Flavobacteriia</taxon>
        <taxon>Flavobacteriales</taxon>
        <taxon>Flavobacteriaceae</taxon>
        <taxon>Capnocytophaga</taxon>
    </lineage>
</organism>
<accession>A0A2X2RIU1</accession>
<protein>
    <submittedName>
        <fullName evidence="3">Ferrous iron transport protein A</fullName>
    </submittedName>
</protein>
<proteinExistence type="predicted"/>
<evidence type="ECO:0000256" key="1">
    <source>
        <dbReference type="ARBA" id="ARBA00023004"/>
    </source>
</evidence>
<dbReference type="PANTHER" id="PTHR42954:SF2">
    <property type="entry name" value="FE(2+) TRANSPORT PROTEIN A"/>
    <property type="match status" value="1"/>
</dbReference>
<dbReference type="InterPro" id="IPR008988">
    <property type="entry name" value="Transcriptional_repressor_C"/>
</dbReference>
<dbReference type="PANTHER" id="PTHR42954">
    <property type="entry name" value="FE(2+) TRANSPORT PROTEIN A"/>
    <property type="match status" value="1"/>
</dbReference>
<sequence length="80" mass="9028">MEEVRNRACTVADLKKGEKRLIQDIDIAKIPQKLIDLGCYAGSEVEVLQKATFGDPIYIRMNEAYLSIRKDMAKAIELAN</sequence>
<dbReference type="GO" id="GO:0046914">
    <property type="term" value="F:transition metal ion binding"/>
    <property type="evidence" value="ECO:0007669"/>
    <property type="project" value="InterPro"/>
</dbReference>
<dbReference type="InterPro" id="IPR007167">
    <property type="entry name" value="Fe-transptr_FeoA-like"/>
</dbReference>
<evidence type="ECO:0000313" key="4">
    <source>
        <dbReference type="Proteomes" id="UP000249891"/>
    </source>
</evidence>
<dbReference type="SUPFAM" id="SSF50037">
    <property type="entry name" value="C-terminal domain of transcriptional repressors"/>
    <property type="match status" value="1"/>
</dbReference>
<feature type="domain" description="Ferrous iron transporter FeoA-like" evidence="2">
    <location>
        <begin position="9"/>
        <end position="80"/>
    </location>
</feature>
<dbReference type="Gene3D" id="2.30.30.90">
    <property type="match status" value="1"/>
</dbReference>
<dbReference type="SMART" id="SM00899">
    <property type="entry name" value="FeoA"/>
    <property type="match status" value="1"/>
</dbReference>
<dbReference type="AlphaFoldDB" id="A0A2X2RIU1"/>
<reference evidence="3 4" key="1">
    <citation type="submission" date="2018-06" db="EMBL/GenBank/DDBJ databases">
        <authorList>
            <consortium name="Pathogen Informatics"/>
            <person name="Doyle S."/>
        </authorList>
    </citation>
    <scope>NUCLEOTIDE SEQUENCE [LARGE SCALE GENOMIC DNA]</scope>
    <source>
        <strain evidence="3 4">NCTC11546</strain>
    </source>
</reference>
<name>A0A2X2RIU1_CAPOC</name>
<evidence type="ECO:0000259" key="2">
    <source>
        <dbReference type="SMART" id="SM00899"/>
    </source>
</evidence>
<dbReference type="Proteomes" id="UP000249891">
    <property type="component" value="Unassembled WGS sequence"/>
</dbReference>
<dbReference type="Pfam" id="PF04023">
    <property type="entry name" value="FeoA"/>
    <property type="match status" value="1"/>
</dbReference>
<dbReference type="InterPro" id="IPR052713">
    <property type="entry name" value="FeoA"/>
</dbReference>